<dbReference type="PROSITE" id="PS00879">
    <property type="entry name" value="ODR_DC_2_2"/>
    <property type="match status" value="1"/>
</dbReference>
<dbReference type="KEGG" id="lcc:B488_02090"/>
<evidence type="ECO:0000256" key="1">
    <source>
        <dbReference type="ARBA" id="ARBA00001933"/>
    </source>
</evidence>
<dbReference type="InterPro" id="IPR022644">
    <property type="entry name" value="De-COase2_N"/>
</dbReference>
<dbReference type="PANTHER" id="PTHR43727:SF2">
    <property type="entry name" value="GROUP IV DECARBOXYLASE"/>
    <property type="match status" value="1"/>
</dbReference>
<evidence type="ECO:0000313" key="11">
    <source>
        <dbReference type="EMBL" id="AGA64202.1"/>
    </source>
</evidence>
<dbReference type="Pfam" id="PF00278">
    <property type="entry name" value="Orn_DAP_Arg_deC"/>
    <property type="match status" value="1"/>
</dbReference>
<evidence type="ECO:0000256" key="2">
    <source>
        <dbReference type="ARBA" id="ARBA00022793"/>
    </source>
</evidence>
<dbReference type="Gene3D" id="2.40.37.10">
    <property type="entry name" value="Lyase, Ornithine Decarboxylase, Chain A, domain 1"/>
    <property type="match status" value="1"/>
</dbReference>
<comment type="function">
    <text evidence="5">Specifically catalyzes the decarboxylation of meso-diaminopimelate (meso-DAP) to L-lysine.</text>
</comment>
<dbReference type="InterPro" id="IPR009006">
    <property type="entry name" value="Ala_racemase/Decarboxylase_C"/>
</dbReference>
<evidence type="ECO:0000256" key="7">
    <source>
        <dbReference type="PIRSR" id="PIRSR600183-50"/>
    </source>
</evidence>
<keyword evidence="2 5" id="KW-0210">Decarboxylase</keyword>
<feature type="binding site" evidence="5">
    <location>
        <position position="239"/>
    </location>
    <ligand>
        <name>pyridoxal 5'-phosphate</name>
        <dbReference type="ChEBI" id="CHEBI:597326"/>
    </ligand>
</feature>
<comment type="pathway">
    <text evidence="5 8">Amino-acid biosynthesis; L-lysine biosynthesis via DAP pathway; L-lysine from DL-2,6-diaminopimelate: step 1/1.</text>
</comment>
<dbReference type="Pfam" id="PF02784">
    <property type="entry name" value="Orn_Arg_deC_N"/>
    <property type="match status" value="1"/>
</dbReference>
<dbReference type="SUPFAM" id="SSF50621">
    <property type="entry name" value="Alanine racemase C-terminal domain-like"/>
    <property type="match status" value="1"/>
</dbReference>
<dbReference type="FunFam" id="3.20.20.10:FF:000003">
    <property type="entry name" value="Diaminopimelate decarboxylase"/>
    <property type="match status" value="1"/>
</dbReference>
<dbReference type="Proteomes" id="UP000010799">
    <property type="component" value="Chromosome"/>
</dbReference>
<keyword evidence="12" id="KW-1185">Reference proteome</keyword>
<keyword evidence="4 5" id="KW-0456">Lyase</keyword>
<dbReference type="PRINTS" id="PR01181">
    <property type="entry name" value="DAPDCRBXLASE"/>
</dbReference>
<dbReference type="GO" id="GO:0009089">
    <property type="term" value="P:lysine biosynthetic process via diaminopimelate"/>
    <property type="evidence" value="ECO:0007669"/>
    <property type="project" value="UniProtKB-UniRule"/>
</dbReference>
<dbReference type="GO" id="GO:0008836">
    <property type="term" value="F:diaminopimelate decarboxylase activity"/>
    <property type="evidence" value="ECO:0007669"/>
    <property type="project" value="UniProtKB-UniRule"/>
</dbReference>
<comment type="cofactor">
    <cofactor evidence="1 5 7 8">
        <name>pyridoxal 5'-phosphate</name>
        <dbReference type="ChEBI" id="CHEBI:597326"/>
    </cofactor>
</comment>
<dbReference type="InterPro" id="IPR000183">
    <property type="entry name" value="Orn/DAP/Arg_de-COase"/>
</dbReference>
<feature type="binding site" evidence="5">
    <location>
        <position position="277"/>
    </location>
    <ligand>
        <name>substrate</name>
    </ligand>
</feature>
<comment type="catalytic activity">
    <reaction evidence="5 8">
        <text>meso-2,6-diaminopimelate + H(+) = L-lysine + CO2</text>
        <dbReference type="Rhea" id="RHEA:15101"/>
        <dbReference type="ChEBI" id="CHEBI:15378"/>
        <dbReference type="ChEBI" id="CHEBI:16526"/>
        <dbReference type="ChEBI" id="CHEBI:32551"/>
        <dbReference type="ChEBI" id="CHEBI:57791"/>
        <dbReference type="EC" id="4.1.1.20"/>
    </reaction>
</comment>
<dbReference type="EC" id="4.1.1.20" evidence="5 6"/>
<feature type="binding site" evidence="5">
    <location>
        <position position="374"/>
    </location>
    <ligand>
        <name>pyridoxal 5'-phosphate</name>
        <dbReference type="ChEBI" id="CHEBI:597326"/>
    </ligand>
</feature>
<name>L0ETC1_LIBCB</name>
<dbReference type="NCBIfam" id="TIGR01048">
    <property type="entry name" value="lysA"/>
    <property type="match status" value="1"/>
</dbReference>
<dbReference type="EMBL" id="CP003789">
    <property type="protein sequence ID" value="AGA64202.1"/>
    <property type="molecule type" value="Genomic_DNA"/>
</dbReference>
<evidence type="ECO:0000256" key="5">
    <source>
        <dbReference type="HAMAP-Rule" id="MF_02120"/>
    </source>
</evidence>
<feature type="binding site" evidence="5">
    <location>
        <position position="374"/>
    </location>
    <ligand>
        <name>substrate</name>
    </ligand>
</feature>
<dbReference type="InterPro" id="IPR029066">
    <property type="entry name" value="PLP-binding_barrel"/>
</dbReference>
<keyword evidence="5 8" id="KW-0457">Lysine biosynthesis</keyword>
<evidence type="ECO:0000259" key="9">
    <source>
        <dbReference type="Pfam" id="PF00278"/>
    </source>
</evidence>
<dbReference type="RefSeq" id="WP_015272629.1">
    <property type="nucleotide sequence ID" value="NC_019907.1"/>
</dbReference>
<dbReference type="GO" id="GO:0030170">
    <property type="term" value="F:pyridoxal phosphate binding"/>
    <property type="evidence" value="ECO:0007669"/>
    <property type="project" value="UniProtKB-UniRule"/>
</dbReference>
<dbReference type="SUPFAM" id="SSF51419">
    <property type="entry name" value="PLP-binding barrel"/>
    <property type="match status" value="1"/>
</dbReference>
<dbReference type="InterPro" id="IPR022653">
    <property type="entry name" value="De-COase2_pyr-phos_BS"/>
</dbReference>
<reference evidence="11 12" key="1">
    <citation type="journal article" date="2012" name="Stand. Genomic Sci.">
        <title>Complete genome sequence of Liberibacter crescens BT-1.</title>
        <authorList>
            <person name="Leonard M.T."/>
            <person name="Fagen J.R."/>
            <person name="Davis-Richardson A.G."/>
            <person name="Davis M.J."/>
            <person name="Triplett E.W."/>
        </authorList>
    </citation>
    <scope>NUCLEOTIDE SEQUENCE [LARGE SCALE GENOMIC DNA]</scope>
    <source>
        <strain evidence="11 12">BT-1</strain>
    </source>
</reference>
<proteinExistence type="inferred from homology"/>
<dbReference type="PATRIC" id="fig|1215343.11.peg.218"/>
<feature type="binding site" evidence="5">
    <location>
        <position position="317"/>
    </location>
    <ligand>
        <name>substrate</name>
    </ligand>
</feature>
<comment type="similarity">
    <text evidence="5">Belongs to the Orn/Lys/Arg decarboxylase class-II family. LysA subfamily.</text>
</comment>
<dbReference type="PRINTS" id="PR01179">
    <property type="entry name" value="ODADCRBXLASE"/>
</dbReference>
<keyword evidence="3 5" id="KW-0663">Pyridoxal phosphate</keyword>
<evidence type="ECO:0000313" key="12">
    <source>
        <dbReference type="Proteomes" id="UP000010799"/>
    </source>
</evidence>
<feature type="binding site" evidence="5">
    <location>
        <position position="346"/>
    </location>
    <ligand>
        <name>substrate</name>
    </ligand>
</feature>
<dbReference type="PANTHER" id="PTHR43727">
    <property type="entry name" value="DIAMINOPIMELATE DECARBOXYLASE"/>
    <property type="match status" value="1"/>
</dbReference>
<evidence type="ECO:0000256" key="6">
    <source>
        <dbReference type="NCBIfam" id="TIGR01048"/>
    </source>
</evidence>
<dbReference type="CDD" id="cd06828">
    <property type="entry name" value="PLPDE_III_DapDC"/>
    <property type="match status" value="1"/>
</dbReference>
<dbReference type="STRING" id="1215343.B488_02090"/>
<evidence type="ECO:0000259" key="10">
    <source>
        <dbReference type="Pfam" id="PF02784"/>
    </source>
</evidence>
<feature type="domain" description="Orn/DAP/Arg decarboxylase 2 N-terminal" evidence="10">
    <location>
        <begin position="37"/>
        <end position="280"/>
    </location>
</feature>
<dbReference type="InterPro" id="IPR022657">
    <property type="entry name" value="De-COase2_CS"/>
</dbReference>
<evidence type="ECO:0000256" key="4">
    <source>
        <dbReference type="ARBA" id="ARBA00023239"/>
    </source>
</evidence>
<comment type="subunit">
    <text evidence="5">Homodimer.</text>
</comment>
<accession>L0ETC1</accession>
<dbReference type="Gene3D" id="3.20.20.10">
    <property type="entry name" value="Alanine racemase"/>
    <property type="match status" value="1"/>
</dbReference>
<evidence type="ECO:0000256" key="8">
    <source>
        <dbReference type="RuleBase" id="RU003738"/>
    </source>
</evidence>
<dbReference type="InterPro" id="IPR002986">
    <property type="entry name" value="DAP_deCOOHase_LysA"/>
</dbReference>
<feature type="modified residue" description="N6-(pyridoxal phosphate)lysine" evidence="5 7">
    <location>
        <position position="60"/>
    </location>
</feature>
<dbReference type="InterPro" id="IPR022643">
    <property type="entry name" value="De-COase2_C"/>
</dbReference>
<evidence type="ECO:0000256" key="3">
    <source>
        <dbReference type="ARBA" id="ARBA00022898"/>
    </source>
</evidence>
<dbReference type="AlphaFoldDB" id="L0ETC1"/>
<keyword evidence="5" id="KW-0028">Amino-acid biosynthesis</keyword>
<feature type="binding site" evidence="5">
    <location>
        <begin position="274"/>
        <end position="277"/>
    </location>
    <ligand>
        <name>pyridoxal 5'-phosphate</name>
        <dbReference type="ChEBI" id="CHEBI:597326"/>
    </ligand>
</feature>
<feature type="domain" description="Orn/DAP/Arg decarboxylase 2 C-terminal" evidence="9">
    <location>
        <begin position="29"/>
        <end position="372"/>
    </location>
</feature>
<dbReference type="HOGENOM" id="CLU_026444_0_0_5"/>
<dbReference type="UniPathway" id="UPA00034">
    <property type="reaction ID" value="UER00027"/>
</dbReference>
<sequence length="421" mass="46741">MNLLKYIDNSLYMEDASVEEISKVVGTPFYCYSTAIIKQNYHAFSQAFENMDVMICYAMKANSNQAIIKTLKNLGSGLDIVSEGELHRALIAGVSAERIVFSGVGKTPHEMDLALKKGIYCLNVESEAELEILNQRAISLGKVAPIAFRVNPDIDANTHKKISTGKKEDKFGIPLHRIRSIYAYAKTLPGIQIKGIDMHIGSQINEMTVFNEAFKFLRHLTEELRSDGHKIEHIDIGGGLGISYHKNDHSLSPIVYAKLVKEHFGDLDCRIITEPGRFLVGNAGVLITQVLYVKDTGDKHFIIIDAAMNDFMRPTLYGAHHEIKPVKISSMNLKPIIADIVGAICESGDFIALDKEIEPPKPEDLLYIETAGAYGAVQSGTYNSRLLIPEVLVKGSQFHIIRPRKTYAELIAIDSIPNWLA</sequence>
<dbReference type="PROSITE" id="PS00878">
    <property type="entry name" value="ODR_DC_2_1"/>
    <property type="match status" value="1"/>
</dbReference>
<organism evidence="11 12">
    <name type="scientific">Liberibacter crescens (strain BT-1)</name>
    <dbReference type="NCBI Taxonomy" id="1215343"/>
    <lineage>
        <taxon>Bacteria</taxon>
        <taxon>Pseudomonadati</taxon>
        <taxon>Pseudomonadota</taxon>
        <taxon>Alphaproteobacteria</taxon>
        <taxon>Hyphomicrobiales</taxon>
        <taxon>Rhizobiaceae</taxon>
        <taxon>Liberibacter</taxon>
    </lineage>
</organism>
<protein>
    <recommendedName>
        <fullName evidence="5 6">Diaminopimelate decarboxylase</fullName>
        <shortName evidence="5">DAP decarboxylase</shortName>
        <shortName evidence="5">DAPDC</shortName>
        <ecNumber evidence="5 6">4.1.1.20</ecNumber>
    </recommendedName>
</protein>
<gene>
    <name evidence="5" type="primary">lysA</name>
    <name evidence="11" type="ordered locus">B488_02090</name>
</gene>
<feature type="active site" description="Proton donor" evidence="7">
    <location>
        <position position="345"/>
    </location>
</feature>
<feature type="binding site" evidence="5">
    <location>
        <position position="313"/>
    </location>
    <ligand>
        <name>substrate</name>
    </ligand>
</feature>
<dbReference type="HAMAP" id="MF_02120">
    <property type="entry name" value="LysA"/>
    <property type="match status" value="1"/>
</dbReference>
<dbReference type="eggNOG" id="COG0019">
    <property type="taxonomic scope" value="Bacteria"/>
</dbReference>